<evidence type="ECO:0000256" key="2">
    <source>
        <dbReference type="ARBA" id="ARBA00022801"/>
    </source>
</evidence>
<dbReference type="AlphaFoldDB" id="A0A1F5KHN4"/>
<comment type="caution">
    <text evidence="5">The sequence shown here is derived from an EMBL/GenBank/DDBJ whole genome shotgun (WGS) entry which is preliminary data.</text>
</comment>
<sequence length="357" mass="40051">MLKKFQKDLQKDNLDAALISSHYNIVHLTQFTGFQPSEREAYLFVTKDTSYVITDSRYTEAVKLQIPELELIEVSPTLSHFEAVAELINQHKVKNLGVEEDNLTIKEHRKIKRAKTTHYSPSKLRLIKTSSEIAAIKKACGLGDKVFEYMLTIIKPGKTEKELAWEMEKFVKDAGAELSFDPIIAFNANAAMPHHANTSDKLRATNHQLILMDFGVKVDGYCSDMTRVVFWGKALAKQKKVYQTVLTAQQKAIQYLMSHTGSGIRSSEVDKVAREYIESQGFQPFGHGLGHGIGLEVHEGPRLSPASKDVLLPGMVFSIEPGVYLPGEFGVRIEDLYTIQGKKLIQLTDASKEIIEL</sequence>
<dbReference type="InterPro" id="IPR001714">
    <property type="entry name" value="Pept_M24_MAP"/>
</dbReference>
<reference evidence="5 6" key="1">
    <citation type="journal article" date="2016" name="Nat. Commun.">
        <title>Thousands of microbial genomes shed light on interconnected biogeochemical processes in an aquifer system.</title>
        <authorList>
            <person name="Anantharaman K."/>
            <person name="Brown C.T."/>
            <person name="Hug L.A."/>
            <person name="Sharon I."/>
            <person name="Castelle C.J."/>
            <person name="Probst A.J."/>
            <person name="Thomas B.C."/>
            <person name="Singh A."/>
            <person name="Wilkins M.J."/>
            <person name="Karaoz U."/>
            <person name="Brodie E.L."/>
            <person name="Williams K.H."/>
            <person name="Hubbard S.S."/>
            <person name="Banfield J.F."/>
        </authorList>
    </citation>
    <scope>NUCLEOTIDE SEQUENCE [LARGE SCALE GENOMIC DNA]</scope>
</reference>
<evidence type="ECO:0000313" key="5">
    <source>
        <dbReference type="EMBL" id="OGE40457.1"/>
    </source>
</evidence>
<dbReference type="PANTHER" id="PTHR46112:SF3">
    <property type="entry name" value="AMINOPEPTIDASE YPDF"/>
    <property type="match status" value="1"/>
</dbReference>
<dbReference type="SUPFAM" id="SSF53092">
    <property type="entry name" value="Creatinase/prolidase N-terminal domain"/>
    <property type="match status" value="1"/>
</dbReference>
<dbReference type="Gene3D" id="3.90.230.10">
    <property type="entry name" value="Creatinase/methionine aminopeptidase superfamily"/>
    <property type="match status" value="1"/>
</dbReference>
<dbReference type="InterPro" id="IPR000994">
    <property type="entry name" value="Pept_M24"/>
</dbReference>
<protein>
    <recommendedName>
        <fullName evidence="7">Peptidase M24 domain-containing protein</fullName>
    </recommendedName>
</protein>
<feature type="domain" description="Creatinase N-terminal" evidence="4">
    <location>
        <begin position="2"/>
        <end position="115"/>
    </location>
</feature>
<dbReference type="Gene3D" id="3.40.350.10">
    <property type="entry name" value="Creatinase/prolidase N-terminal domain"/>
    <property type="match status" value="1"/>
</dbReference>
<feature type="domain" description="Peptidase M24" evidence="3">
    <location>
        <begin position="135"/>
        <end position="339"/>
    </location>
</feature>
<dbReference type="EMBL" id="MFDD01000009">
    <property type="protein sequence ID" value="OGE40457.1"/>
    <property type="molecule type" value="Genomic_DNA"/>
</dbReference>
<dbReference type="PRINTS" id="PR00599">
    <property type="entry name" value="MAPEPTIDASE"/>
</dbReference>
<dbReference type="PANTHER" id="PTHR46112">
    <property type="entry name" value="AMINOPEPTIDASE"/>
    <property type="match status" value="1"/>
</dbReference>
<evidence type="ECO:0000259" key="4">
    <source>
        <dbReference type="Pfam" id="PF01321"/>
    </source>
</evidence>
<name>A0A1F5KHN4_9BACT</name>
<evidence type="ECO:0000259" key="3">
    <source>
        <dbReference type="Pfam" id="PF00557"/>
    </source>
</evidence>
<proteinExistence type="predicted"/>
<dbReference type="SUPFAM" id="SSF55920">
    <property type="entry name" value="Creatinase/aminopeptidase"/>
    <property type="match status" value="1"/>
</dbReference>
<keyword evidence="2" id="KW-0378">Hydrolase</keyword>
<dbReference type="PROSITE" id="PS00491">
    <property type="entry name" value="PROLINE_PEPTIDASE"/>
    <property type="match status" value="1"/>
</dbReference>
<organism evidence="5 6">
    <name type="scientific">Candidatus Daviesbacteria bacterium RIFCSPHIGHO2_02_FULL_43_12</name>
    <dbReference type="NCBI Taxonomy" id="1797776"/>
    <lineage>
        <taxon>Bacteria</taxon>
        <taxon>Candidatus Daviesiibacteriota</taxon>
    </lineage>
</organism>
<dbReference type="Pfam" id="PF00557">
    <property type="entry name" value="Peptidase_M24"/>
    <property type="match status" value="1"/>
</dbReference>
<dbReference type="InterPro" id="IPR050659">
    <property type="entry name" value="Peptidase_M24B"/>
</dbReference>
<evidence type="ECO:0000256" key="1">
    <source>
        <dbReference type="ARBA" id="ARBA00022723"/>
    </source>
</evidence>
<evidence type="ECO:0000313" key="6">
    <source>
        <dbReference type="Proteomes" id="UP000177328"/>
    </source>
</evidence>
<dbReference type="GO" id="GO:0046872">
    <property type="term" value="F:metal ion binding"/>
    <property type="evidence" value="ECO:0007669"/>
    <property type="project" value="UniProtKB-KW"/>
</dbReference>
<dbReference type="InterPro" id="IPR001131">
    <property type="entry name" value="Peptidase_M24B_aminopep-P_CS"/>
</dbReference>
<dbReference type="Pfam" id="PF01321">
    <property type="entry name" value="Creatinase_N"/>
    <property type="match status" value="1"/>
</dbReference>
<dbReference type="InterPro" id="IPR029149">
    <property type="entry name" value="Creatin/AminoP/Spt16_N"/>
</dbReference>
<dbReference type="Proteomes" id="UP000177328">
    <property type="component" value="Unassembled WGS sequence"/>
</dbReference>
<dbReference type="InterPro" id="IPR000587">
    <property type="entry name" value="Creatinase_N"/>
</dbReference>
<dbReference type="InterPro" id="IPR036005">
    <property type="entry name" value="Creatinase/aminopeptidase-like"/>
</dbReference>
<dbReference type="GO" id="GO:0004177">
    <property type="term" value="F:aminopeptidase activity"/>
    <property type="evidence" value="ECO:0007669"/>
    <property type="project" value="UniProtKB-ARBA"/>
</dbReference>
<gene>
    <name evidence="5" type="ORF">A3D25_00125</name>
</gene>
<keyword evidence="1" id="KW-0479">Metal-binding</keyword>
<evidence type="ECO:0008006" key="7">
    <source>
        <dbReference type="Google" id="ProtNLM"/>
    </source>
</evidence>
<dbReference type="GO" id="GO:0008235">
    <property type="term" value="F:metalloexopeptidase activity"/>
    <property type="evidence" value="ECO:0007669"/>
    <property type="project" value="UniProtKB-ARBA"/>
</dbReference>
<accession>A0A1F5KHN4</accession>